<dbReference type="PANTHER" id="PTHR14068:SF0">
    <property type="entry name" value="EUKARYOTIC TRANSLATION INITIATION FACTOR 3 SUBUNIT B"/>
    <property type="match status" value="1"/>
</dbReference>
<evidence type="ECO:0000313" key="12">
    <source>
        <dbReference type="WBParaSite" id="HNAJ_0000208001-mRNA-1"/>
    </source>
</evidence>
<dbReference type="OrthoDB" id="10250414at2759"/>
<dbReference type="InterPro" id="IPR013979">
    <property type="entry name" value="TIF_beta_prop-like"/>
</dbReference>
<dbReference type="InterPro" id="IPR012677">
    <property type="entry name" value="Nucleotide-bd_a/b_plait_sf"/>
</dbReference>
<dbReference type="Pfam" id="PF00076">
    <property type="entry name" value="RRM_1"/>
    <property type="match status" value="1"/>
</dbReference>
<dbReference type="PROSITE" id="PS50102">
    <property type="entry name" value="RRM"/>
    <property type="match status" value="1"/>
</dbReference>
<evidence type="ECO:0000256" key="1">
    <source>
        <dbReference type="ARBA" id="ARBA00004496"/>
    </source>
</evidence>
<feature type="domain" description="RRM" evidence="9">
    <location>
        <begin position="17"/>
        <end position="101"/>
    </location>
</feature>
<dbReference type="SUPFAM" id="SSF82171">
    <property type="entry name" value="DPP6 N-terminal domain-like"/>
    <property type="match status" value="1"/>
</dbReference>
<proteinExistence type="inferred from homology"/>
<dbReference type="InterPro" id="IPR011400">
    <property type="entry name" value="EIF3B"/>
</dbReference>
<dbReference type="InterPro" id="IPR035979">
    <property type="entry name" value="RBD_domain_sf"/>
</dbReference>
<dbReference type="InterPro" id="IPR000504">
    <property type="entry name" value="RRM_dom"/>
</dbReference>
<dbReference type="STRING" id="102285.A0A0R3T4U2"/>
<keyword evidence="5 7" id="KW-0694">RNA-binding</keyword>
<protein>
    <recommendedName>
        <fullName evidence="7 8">Eukaryotic translation initiation factor 3 subunit B</fullName>
        <shortName evidence="7 8">eIF3b</shortName>
    </recommendedName>
    <alternativeName>
        <fullName evidence="7">Eukaryotic translation initiation factor 3 subunit 9</fullName>
    </alternativeName>
</protein>
<dbReference type="PANTHER" id="PTHR14068">
    <property type="entry name" value="EUKARYOTIC TRANSLATION INITIATION FACTOR 3 EIF3 -RELATED"/>
    <property type="match status" value="1"/>
</dbReference>
<evidence type="ECO:0000313" key="11">
    <source>
        <dbReference type="Proteomes" id="UP000278807"/>
    </source>
</evidence>
<dbReference type="PIRSF" id="PIRSF036424">
    <property type="entry name" value="eIF3b"/>
    <property type="match status" value="1"/>
</dbReference>
<dbReference type="AlphaFoldDB" id="A0A0R3T4U2"/>
<evidence type="ECO:0000256" key="5">
    <source>
        <dbReference type="ARBA" id="ARBA00022884"/>
    </source>
</evidence>
<comment type="function">
    <text evidence="8">Component of the eukaryotic translation initiation factor 3 (eIF-3) complex, which is involved in protein synthesis and, together with other initiation factors, stimulates binding of mRNA and methionyl-tRNAi to the 40S ribosome.</text>
</comment>
<dbReference type="WBParaSite" id="HNAJ_0000208001-mRNA-1">
    <property type="protein sequence ID" value="HNAJ_0000208001-mRNA-1"/>
    <property type="gene ID" value="HNAJ_0000208001"/>
</dbReference>
<reference evidence="10 11" key="2">
    <citation type="submission" date="2018-11" db="EMBL/GenBank/DDBJ databases">
        <authorList>
            <consortium name="Pathogen Informatics"/>
        </authorList>
    </citation>
    <scope>NUCLEOTIDE SEQUENCE [LARGE SCALE GENOMIC DNA]</scope>
</reference>
<dbReference type="Gene3D" id="3.30.70.330">
    <property type="match status" value="1"/>
</dbReference>
<dbReference type="Proteomes" id="UP000278807">
    <property type="component" value="Unassembled WGS sequence"/>
</dbReference>
<reference evidence="12" key="1">
    <citation type="submission" date="2017-02" db="UniProtKB">
        <authorList>
            <consortium name="WormBaseParasite"/>
        </authorList>
    </citation>
    <scope>IDENTIFICATION</scope>
</reference>
<dbReference type="Pfam" id="PF08662">
    <property type="entry name" value="eIF2A"/>
    <property type="match status" value="2"/>
</dbReference>
<dbReference type="GO" id="GO:0001732">
    <property type="term" value="P:formation of cytoplasmic translation initiation complex"/>
    <property type="evidence" value="ECO:0007669"/>
    <property type="project" value="UniProtKB-UniRule"/>
</dbReference>
<dbReference type="GO" id="GO:0005852">
    <property type="term" value="C:eukaryotic translation initiation factor 3 complex"/>
    <property type="evidence" value="ECO:0007669"/>
    <property type="project" value="UniProtKB-UniRule"/>
</dbReference>
<dbReference type="Gene3D" id="2.130.10.10">
    <property type="entry name" value="YVTN repeat-like/Quinoprotein amine dehydrogenase"/>
    <property type="match status" value="2"/>
</dbReference>
<keyword evidence="6 7" id="KW-0648">Protein biosynthesis</keyword>
<dbReference type="SUPFAM" id="SSF54928">
    <property type="entry name" value="RNA-binding domain, RBD"/>
    <property type="match status" value="1"/>
</dbReference>
<evidence type="ECO:0000256" key="3">
    <source>
        <dbReference type="ARBA" id="ARBA00022540"/>
    </source>
</evidence>
<dbReference type="GO" id="GO:0003743">
    <property type="term" value="F:translation initiation factor activity"/>
    <property type="evidence" value="ECO:0007669"/>
    <property type="project" value="UniProtKB-UniRule"/>
</dbReference>
<keyword evidence="11" id="KW-1185">Reference proteome</keyword>
<keyword evidence="2 7" id="KW-0963">Cytoplasm</keyword>
<dbReference type="GO" id="GO:0003723">
    <property type="term" value="F:RNA binding"/>
    <property type="evidence" value="ECO:0007669"/>
    <property type="project" value="UniProtKB-UniRule"/>
</dbReference>
<name>A0A0R3T4U2_RODNA</name>
<dbReference type="HAMAP" id="MF_03001">
    <property type="entry name" value="eIF3b"/>
    <property type="match status" value="1"/>
</dbReference>
<evidence type="ECO:0000256" key="2">
    <source>
        <dbReference type="ARBA" id="ARBA00022490"/>
    </source>
</evidence>
<comment type="function">
    <text evidence="7">RNA-binding component of the eukaryotic translation initiation factor 3 (eIF-3) complex, which is involved in protein synthesis of a specialized repertoire of mRNAs and, together with other initiation factors, stimulates binding of mRNA and methionyl-tRNAi to the 40S ribosome. The eIF-3 complex specifically targets and initiates translation of a subset of mRNAs involved in cell proliferation.</text>
</comment>
<comment type="subunit">
    <text evidence="7 8">Component of the eukaryotic translation initiation factor 3 (eIF-3) complex.</text>
</comment>
<evidence type="ECO:0000313" key="10">
    <source>
        <dbReference type="EMBL" id="VDN97938.1"/>
    </source>
</evidence>
<dbReference type="GO" id="GO:0031369">
    <property type="term" value="F:translation initiation factor binding"/>
    <property type="evidence" value="ECO:0007669"/>
    <property type="project" value="InterPro"/>
</dbReference>
<organism evidence="12">
    <name type="scientific">Rodentolepis nana</name>
    <name type="common">Dwarf tapeworm</name>
    <name type="synonym">Hymenolepis nana</name>
    <dbReference type="NCBI Taxonomy" id="102285"/>
    <lineage>
        <taxon>Eukaryota</taxon>
        <taxon>Metazoa</taxon>
        <taxon>Spiralia</taxon>
        <taxon>Lophotrochozoa</taxon>
        <taxon>Platyhelminthes</taxon>
        <taxon>Cestoda</taxon>
        <taxon>Eucestoda</taxon>
        <taxon>Cyclophyllidea</taxon>
        <taxon>Hymenolepididae</taxon>
        <taxon>Rodentolepis</taxon>
    </lineage>
</organism>
<comment type="subcellular location">
    <subcellularLocation>
        <location evidence="1 7 8">Cytoplasm</location>
    </subcellularLocation>
</comment>
<sequence>MPDIMEKEPVPQSMAPNVVIVDGCPIVPAAKVEALTNFVLKKFSSFGNIIYKTMPLDADEQSKGYMFIVYESPESAAKACKEMDKTPLDKAHTFQTTLFSDYNKCIDVSKTWVPPEKKPYLDVGNPHSWLLNEFARDQYSIIHQDGAQVSIYWHTNTEEILIEEREGWSESCIKWSPRGTYLATMHQRGIALWGGDKFNRIGRYAHPNASMIDFSPNERFMVTLSQKPESRGSNPVYDMVVWDICKETVCRNFSGAISSWPAFKWSHDDAYVATVQGGKIYIYGTADFTLVDGKPITAPVPINNFEFSPTENILAFWTQETNSTPSRVALISIPSRKELCTKNLFQVASIVLDWHPQGDYLCIQVERYNKKKMEEGQIKYLGTFINLEIVRLREKLFPIDQITVKDAASLTNFAWEPTGNRFAYIAVDNSNKNTIPLYSLTKSGKVAELATFERPNTRINCLKWSPKGNTFVVANLNAADASLEFIDANDCQALSKVEHPMAGEIHWDSTGRYVASVVTSFRQKSDNGVWFWNSVGSSLYQKKMTGLQLFAWRPFPPSLLTPEQMNVGYDSTMANWKIKKDLATKYSPQFDAEDKMLASKASRDVIERRQTLTSKFNAWRTNLLSRYSADKAKRDKLRGTDTDRANSEEVEEEVEFLVKTSREKVKRDA</sequence>
<gene>
    <name evidence="10" type="ORF">HNAJ_LOCUS2079</name>
</gene>
<keyword evidence="4" id="KW-0853">WD repeat</keyword>
<dbReference type="EMBL" id="UZAE01000946">
    <property type="protein sequence ID" value="VDN97938.1"/>
    <property type="molecule type" value="Genomic_DNA"/>
</dbReference>
<dbReference type="InterPro" id="IPR015943">
    <property type="entry name" value="WD40/YVTN_repeat-like_dom_sf"/>
</dbReference>
<evidence type="ECO:0000256" key="6">
    <source>
        <dbReference type="ARBA" id="ARBA00022917"/>
    </source>
</evidence>
<dbReference type="GO" id="GO:0016282">
    <property type="term" value="C:eukaryotic 43S preinitiation complex"/>
    <property type="evidence" value="ECO:0007669"/>
    <property type="project" value="UniProtKB-UniRule"/>
</dbReference>
<evidence type="ECO:0000259" key="9">
    <source>
        <dbReference type="PROSITE" id="PS50102"/>
    </source>
</evidence>
<comment type="similarity">
    <text evidence="7 8">Belongs to the eIF-3 subunit B family.</text>
</comment>
<evidence type="ECO:0000256" key="4">
    <source>
        <dbReference type="ARBA" id="ARBA00022574"/>
    </source>
</evidence>
<keyword evidence="3 7" id="KW-0396">Initiation factor</keyword>
<dbReference type="CDD" id="cd12278">
    <property type="entry name" value="RRM_eIF3B"/>
    <property type="match status" value="1"/>
</dbReference>
<dbReference type="InterPro" id="IPR034363">
    <property type="entry name" value="eIF3B_RRM"/>
</dbReference>
<accession>A0A0R3T4U2</accession>
<dbReference type="GO" id="GO:0033290">
    <property type="term" value="C:eukaryotic 48S preinitiation complex"/>
    <property type="evidence" value="ECO:0007669"/>
    <property type="project" value="UniProtKB-UniRule"/>
</dbReference>
<evidence type="ECO:0000256" key="7">
    <source>
        <dbReference type="HAMAP-Rule" id="MF_03001"/>
    </source>
</evidence>
<evidence type="ECO:0000256" key="8">
    <source>
        <dbReference type="PIRNR" id="PIRNR036424"/>
    </source>
</evidence>